<dbReference type="AlphaFoldDB" id="A0A1H8F1G1"/>
<feature type="transmembrane region" description="Helical" evidence="7">
    <location>
        <begin position="58"/>
        <end position="79"/>
    </location>
</feature>
<keyword evidence="4 7" id="KW-0812">Transmembrane</keyword>
<proteinExistence type="predicted"/>
<gene>
    <name evidence="9" type="ORF">SAMN05192583_2385</name>
</gene>
<feature type="transmembrane region" description="Helical" evidence="7">
    <location>
        <begin position="338"/>
        <end position="356"/>
    </location>
</feature>
<comment type="subcellular location">
    <subcellularLocation>
        <location evidence="1">Cell membrane</location>
        <topology evidence="1">Multi-pass membrane protein</topology>
    </subcellularLocation>
</comment>
<dbReference type="InterPro" id="IPR004638">
    <property type="entry name" value="EmrB-like"/>
</dbReference>
<dbReference type="PANTHER" id="PTHR23501">
    <property type="entry name" value="MAJOR FACILITATOR SUPERFAMILY"/>
    <property type="match status" value="1"/>
</dbReference>
<dbReference type="Gene3D" id="1.20.1720.10">
    <property type="entry name" value="Multidrug resistance protein D"/>
    <property type="match status" value="1"/>
</dbReference>
<feature type="transmembrane region" description="Helical" evidence="7">
    <location>
        <begin position="172"/>
        <end position="192"/>
    </location>
</feature>
<evidence type="ECO:0000259" key="8">
    <source>
        <dbReference type="PROSITE" id="PS50850"/>
    </source>
</evidence>
<feature type="transmembrane region" description="Helical" evidence="7">
    <location>
        <begin position="145"/>
        <end position="166"/>
    </location>
</feature>
<protein>
    <submittedName>
        <fullName evidence="9">MFS transporter, DHA2 family, multidrug resistance protein</fullName>
    </submittedName>
</protein>
<evidence type="ECO:0000256" key="1">
    <source>
        <dbReference type="ARBA" id="ARBA00004651"/>
    </source>
</evidence>
<evidence type="ECO:0000313" key="10">
    <source>
        <dbReference type="Proteomes" id="UP000199206"/>
    </source>
</evidence>
<dbReference type="Gene3D" id="1.20.1250.20">
    <property type="entry name" value="MFS general substrate transporter like domains"/>
    <property type="match status" value="1"/>
</dbReference>
<name>A0A1H8F1G1_9SPHN</name>
<evidence type="ECO:0000256" key="6">
    <source>
        <dbReference type="ARBA" id="ARBA00023136"/>
    </source>
</evidence>
<feature type="domain" description="Major facilitator superfamily (MFS) profile" evidence="8">
    <location>
        <begin position="20"/>
        <end position="506"/>
    </location>
</feature>
<dbReference type="STRING" id="1166340.SAMN05192583_2385"/>
<keyword evidence="5 7" id="KW-1133">Transmembrane helix</keyword>
<feature type="transmembrane region" description="Helical" evidence="7">
    <location>
        <begin position="204"/>
        <end position="221"/>
    </location>
</feature>
<reference evidence="10" key="1">
    <citation type="submission" date="2016-10" db="EMBL/GenBank/DDBJ databases">
        <authorList>
            <person name="Varghese N."/>
            <person name="Submissions S."/>
        </authorList>
    </citation>
    <scope>NUCLEOTIDE SEQUENCE [LARGE SCALE GENOMIC DNA]</scope>
    <source>
        <strain evidence="10">S6-262</strain>
    </source>
</reference>
<dbReference type="CDD" id="cd17503">
    <property type="entry name" value="MFS_LmrB_MDR_like"/>
    <property type="match status" value="1"/>
</dbReference>
<feature type="transmembrane region" description="Helical" evidence="7">
    <location>
        <begin position="111"/>
        <end position="133"/>
    </location>
</feature>
<dbReference type="Pfam" id="PF07690">
    <property type="entry name" value="MFS_1"/>
    <property type="match status" value="1"/>
</dbReference>
<dbReference type="InterPro" id="IPR036259">
    <property type="entry name" value="MFS_trans_sf"/>
</dbReference>
<evidence type="ECO:0000256" key="5">
    <source>
        <dbReference type="ARBA" id="ARBA00022989"/>
    </source>
</evidence>
<evidence type="ECO:0000256" key="3">
    <source>
        <dbReference type="ARBA" id="ARBA00022475"/>
    </source>
</evidence>
<dbReference type="InterPro" id="IPR020846">
    <property type="entry name" value="MFS_dom"/>
</dbReference>
<keyword evidence="2" id="KW-0813">Transport</keyword>
<dbReference type="PANTHER" id="PTHR23501:SF174">
    <property type="entry name" value="MULTIDRUG EXPORT PROTEIN EMRB-RELATED"/>
    <property type="match status" value="1"/>
</dbReference>
<sequence length="514" mass="55111">MAGPPAVEQPPLTGGRLALIAFALALGTFMMVLDSTIANVSLPTIAGNLGVSSDNSTWVVTAFAVANGVFVPLTGWLMGRFGVVRTFCTAVALFTVASFLCGIAWDLPSLILFRIIQGGVAGPIMPGSQALLISIFPHDKRSTALGIWSMTTLVAPVMGPILGGYISDNYHWSWIFLINVPFGIFVSLICWRGMKSRETPTRKLPIDTVGLGLLVLWVGSLQVMLDLGKNADWFHDTTICVLAVVAAVGCVAWVIWELTDANPAVDLSLFKSRNFTLGSVVFCIGYALFFANTLLLPLWLQTQIGYTATWAGLIAAPSGVVAVLLTPFVARLTGRIDARWLATIAFVFFALSYYMRSGYTTNASVWDFMVPLMVQGVSMSTFFLAMLTICLDKIPPQRLPSATGLSNFTRIVAGSFAASIITTAWDQREALHQARLSDSVGTGMPFQMARQALGNLGLTDTQAAGAITRQLVGQAYLLASTDLFRLSAWLAAGSIVLVWLTRRPSPPAGPVAAD</sequence>
<dbReference type="OrthoDB" id="9812221at2"/>
<feature type="transmembrane region" description="Helical" evidence="7">
    <location>
        <begin position="277"/>
        <end position="300"/>
    </location>
</feature>
<keyword evidence="3" id="KW-1003">Cell membrane</keyword>
<organism evidence="9 10">
    <name type="scientific">Sphingomonas gellani</name>
    <dbReference type="NCBI Taxonomy" id="1166340"/>
    <lineage>
        <taxon>Bacteria</taxon>
        <taxon>Pseudomonadati</taxon>
        <taxon>Pseudomonadota</taxon>
        <taxon>Alphaproteobacteria</taxon>
        <taxon>Sphingomonadales</taxon>
        <taxon>Sphingomonadaceae</taxon>
        <taxon>Sphingomonas</taxon>
    </lineage>
</organism>
<evidence type="ECO:0000256" key="7">
    <source>
        <dbReference type="SAM" id="Phobius"/>
    </source>
</evidence>
<dbReference type="RefSeq" id="WP_093665914.1">
    <property type="nucleotide sequence ID" value="NZ_FOCF01000005.1"/>
</dbReference>
<dbReference type="GO" id="GO:0022857">
    <property type="term" value="F:transmembrane transporter activity"/>
    <property type="evidence" value="ECO:0007669"/>
    <property type="project" value="InterPro"/>
</dbReference>
<dbReference type="PROSITE" id="PS50850">
    <property type="entry name" value="MFS"/>
    <property type="match status" value="1"/>
</dbReference>
<dbReference type="EMBL" id="FOCF01000005">
    <property type="protein sequence ID" value="SEN25565.1"/>
    <property type="molecule type" value="Genomic_DNA"/>
</dbReference>
<dbReference type="SUPFAM" id="SSF103473">
    <property type="entry name" value="MFS general substrate transporter"/>
    <property type="match status" value="1"/>
</dbReference>
<dbReference type="NCBIfam" id="TIGR00711">
    <property type="entry name" value="efflux_EmrB"/>
    <property type="match status" value="1"/>
</dbReference>
<feature type="transmembrane region" description="Helical" evidence="7">
    <location>
        <begin position="233"/>
        <end position="256"/>
    </location>
</feature>
<accession>A0A1H8F1G1</accession>
<keyword evidence="10" id="KW-1185">Reference proteome</keyword>
<evidence type="ECO:0000313" key="9">
    <source>
        <dbReference type="EMBL" id="SEN25565.1"/>
    </source>
</evidence>
<evidence type="ECO:0000256" key="2">
    <source>
        <dbReference type="ARBA" id="ARBA00022448"/>
    </source>
</evidence>
<feature type="transmembrane region" description="Helical" evidence="7">
    <location>
        <begin position="306"/>
        <end position="326"/>
    </location>
</feature>
<dbReference type="Proteomes" id="UP000199206">
    <property type="component" value="Unassembled WGS sequence"/>
</dbReference>
<dbReference type="InterPro" id="IPR011701">
    <property type="entry name" value="MFS"/>
</dbReference>
<feature type="transmembrane region" description="Helical" evidence="7">
    <location>
        <begin position="86"/>
        <end position="105"/>
    </location>
</feature>
<feature type="transmembrane region" description="Helical" evidence="7">
    <location>
        <begin position="17"/>
        <end position="38"/>
    </location>
</feature>
<evidence type="ECO:0000256" key="4">
    <source>
        <dbReference type="ARBA" id="ARBA00022692"/>
    </source>
</evidence>
<feature type="transmembrane region" description="Helical" evidence="7">
    <location>
        <begin position="368"/>
        <end position="391"/>
    </location>
</feature>
<keyword evidence="6 7" id="KW-0472">Membrane</keyword>
<dbReference type="GO" id="GO:0005886">
    <property type="term" value="C:plasma membrane"/>
    <property type="evidence" value="ECO:0007669"/>
    <property type="project" value="UniProtKB-SubCell"/>
</dbReference>